<dbReference type="EMBL" id="BAAASG010000008">
    <property type="protein sequence ID" value="GAA2493904.1"/>
    <property type="molecule type" value="Genomic_DNA"/>
</dbReference>
<reference evidence="2 3" key="1">
    <citation type="journal article" date="2019" name="Int. J. Syst. Evol. Microbiol.">
        <title>The Global Catalogue of Microorganisms (GCM) 10K type strain sequencing project: providing services to taxonomists for standard genome sequencing and annotation.</title>
        <authorList>
            <consortium name="The Broad Institute Genomics Platform"/>
            <consortium name="The Broad Institute Genome Sequencing Center for Infectious Disease"/>
            <person name="Wu L."/>
            <person name="Ma J."/>
        </authorList>
    </citation>
    <scope>NUCLEOTIDE SEQUENCE [LARGE SCALE GENOMIC DNA]</scope>
    <source>
        <strain evidence="2 3">JCM 4395</strain>
    </source>
</reference>
<protein>
    <submittedName>
        <fullName evidence="2">Uncharacterized protein</fullName>
    </submittedName>
</protein>
<sequence>MPRGMTPDGFFFVVPLTLYPWASASGVVVGLAVCLFLAFSSAIREDTPPWWPIAPVGAGSAVAALVLVIKARRATEAMPVAA</sequence>
<accession>A0ABN3M3Y3</accession>
<keyword evidence="1" id="KW-0472">Membrane</keyword>
<dbReference type="Proteomes" id="UP001501777">
    <property type="component" value="Unassembled WGS sequence"/>
</dbReference>
<gene>
    <name evidence="2" type="ORF">GCM10010276_37580</name>
</gene>
<evidence type="ECO:0000313" key="2">
    <source>
        <dbReference type="EMBL" id="GAA2493904.1"/>
    </source>
</evidence>
<feature type="transmembrane region" description="Helical" evidence="1">
    <location>
        <begin position="50"/>
        <end position="69"/>
    </location>
</feature>
<name>A0ABN3M3Y3_STRLO</name>
<evidence type="ECO:0000313" key="3">
    <source>
        <dbReference type="Proteomes" id="UP001501777"/>
    </source>
</evidence>
<keyword evidence="1" id="KW-0812">Transmembrane</keyword>
<evidence type="ECO:0000256" key="1">
    <source>
        <dbReference type="SAM" id="Phobius"/>
    </source>
</evidence>
<keyword evidence="3" id="KW-1185">Reference proteome</keyword>
<comment type="caution">
    <text evidence="2">The sequence shown here is derived from an EMBL/GenBank/DDBJ whole genome shotgun (WGS) entry which is preliminary data.</text>
</comment>
<proteinExistence type="predicted"/>
<organism evidence="2 3">
    <name type="scientific">Streptomyces longisporus</name>
    <dbReference type="NCBI Taxonomy" id="1948"/>
    <lineage>
        <taxon>Bacteria</taxon>
        <taxon>Bacillati</taxon>
        <taxon>Actinomycetota</taxon>
        <taxon>Actinomycetes</taxon>
        <taxon>Kitasatosporales</taxon>
        <taxon>Streptomycetaceae</taxon>
        <taxon>Streptomyces</taxon>
    </lineage>
</organism>
<feature type="transmembrane region" description="Helical" evidence="1">
    <location>
        <begin position="12"/>
        <end position="38"/>
    </location>
</feature>
<dbReference type="RefSeq" id="WP_344401531.1">
    <property type="nucleotide sequence ID" value="NZ_BAAASG010000008.1"/>
</dbReference>
<keyword evidence="1" id="KW-1133">Transmembrane helix</keyword>